<sequence>MQGNMRGVVLGMARVVGERLACPKLSQHAAAALTVSLPGHSVPIRYLTESAGISWEDAKPFEEIPGPSCLPLIGCMHHYLPYIGQYSPKRLHHNGRLKLQQFGPIVRENLPGNTNLVYLFDPEDIEAMYAEEGRYPSRRSHLALQKYRLDRPHMFSTGGILPTNGKHWWELRRRAQKSMNKVSAVTSRLPQVDEICREFAELVCKMRREGSGRVGHFMDLQKRLFLELTIASLLEVRLGKLGEHSDEAELLTHAVDETNCLVLPTDNGLQLWRYIRTPMYRRLVAAQDTMYRIALKYVETKDDELRHARQKRKAEGESELDTKHVTSILESFFESGLEDKDIVGLVNDTLMGGIDTGAYTMAYVLYSLANNQDKQDLLALEARRLLVGSDGKVTTKVLSEARYLKAVMKETYRLHPISVGVGRVIQEDTVIRGFRIPKDTVVVTQNQVISRLPEHFHDPQRFPPERWLHKAPPAHPFVVVPFGHGPRSCIGRRMAEQNLQTIMLQLISRYRVGWVGGELDCLSNLINEPDAPLDFTFTDRE</sequence>
<name>A0A0U1XYE2_PORTR</name>
<comment type="cofactor">
    <cofactor evidence="1 9">
        <name>heme</name>
        <dbReference type="ChEBI" id="CHEBI:30413"/>
    </cofactor>
</comment>
<evidence type="ECO:0000256" key="10">
    <source>
        <dbReference type="RuleBase" id="RU000461"/>
    </source>
</evidence>
<dbReference type="PANTHER" id="PTHR24279:SF120">
    <property type="entry name" value="CYTOCHROME P450"/>
    <property type="match status" value="1"/>
</dbReference>
<proteinExistence type="evidence at transcript level"/>
<evidence type="ECO:0000256" key="2">
    <source>
        <dbReference type="ARBA" id="ARBA00003690"/>
    </source>
</evidence>
<dbReference type="GO" id="GO:0005506">
    <property type="term" value="F:iron ion binding"/>
    <property type="evidence" value="ECO:0007669"/>
    <property type="project" value="InterPro"/>
</dbReference>
<dbReference type="InterPro" id="IPR002403">
    <property type="entry name" value="Cyt_P450_E_grp-IV"/>
</dbReference>
<evidence type="ECO:0000256" key="7">
    <source>
        <dbReference type="ARBA" id="ARBA00023004"/>
    </source>
</evidence>
<dbReference type="GO" id="GO:0005789">
    <property type="term" value="C:endoplasmic reticulum membrane"/>
    <property type="evidence" value="ECO:0007669"/>
    <property type="project" value="UniProtKB-SubCell"/>
</dbReference>
<dbReference type="InterPro" id="IPR050479">
    <property type="entry name" value="CYP11_CYP27_families"/>
</dbReference>
<comment type="similarity">
    <text evidence="3 10">Belongs to the cytochrome P450 family.</text>
</comment>
<dbReference type="InterPro" id="IPR017972">
    <property type="entry name" value="Cyt_P450_CS"/>
</dbReference>
<evidence type="ECO:0000256" key="3">
    <source>
        <dbReference type="ARBA" id="ARBA00010617"/>
    </source>
</evidence>
<evidence type="ECO:0000256" key="9">
    <source>
        <dbReference type="PIRSR" id="PIRSR602403-1"/>
    </source>
</evidence>
<feature type="binding site" description="axial binding residue" evidence="9">
    <location>
        <position position="489"/>
    </location>
    <ligand>
        <name>heme</name>
        <dbReference type="ChEBI" id="CHEBI:30413"/>
    </ligand>
    <ligandPart>
        <name>Fe</name>
        <dbReference type="ChEBI" id="CHEBI:18248"/>
    </ligandPart>
</feature>
<organism evidence="11">
    <name type="scientific">Portunus trituberculatus</name>
    <name type="common">Swimming crab</name>
    <name type="synonym">Neptunus trituberculatus</name>
    <dbReference type="NCBI Taxonomy" id="210409"/>
    <lineage>
        <taxon>Eukaryota</taxon>
        <taxon>Metazoa</taxon>
        <taxon>Ecdysozoa</taxon>
        <taxon>Arthropoda</taxon>
        <taxon>Crustacea</taxon>
        <taxon>Multicrustacea</taxon>
        <taxon>Malacostraca</taxon>
        <taxon>Eumalacostraca</taxon>
        <taxon>Eucarida</taxon>
        <taxon>Decapoda</taxon>
        <taxon>Pleocyemata</taxon>
        <taxon>Brachyura</taxon>
        <taxon>Eubrachyura</taxon>
        <taxon>Portunoidea</taxon>
        <taxon>Portunidae</taxon>
        <taxon>Portuninae</taxon>
        <taxon>Portunus</taxon>
    </lineage>
</organism>
<keyword evidence="6 10" id="KW-0560">Oxidoreductase</keyword>
<dbReference type="FunFam" id="1.10.630.10:FF:000006">
    <property type="entry name" value="Cytochrome P450 302a1, mitochondrial"/>
    <property type="match status" value="1"/>
</dbReference>
<evidence type="ECO:0000313" key="11">
    <source>
        <dbReference type="EMBL" id="AJA06113.1"/>
    </source>
</evidence>
<dbReference type="InterPro" id="IPR001128">
    <property type="entry name" value="Cyt_P450"/>
</dbReference>
<comment type="function">
    <text evidence="2">May be involved in the metabolism of insect hormones and in the breakdown of synthetic insecticides.</text>
</comment>
<dbReference type="PANTHER" id="PTHR24279">
    <property type="entry name" value="CYTOCHROME P450"/>
    <property type="match status" value="1"/>
</dbReference>
<dbReference type="SUPFAM" id="SSF48264">
    <property type="entry name" value="Cytochrome P450"/>
    <property type="match status" value="1"/>
</dbReference>
<dbReference type="PRINTS" id="PR00385">
    <property type="entry name" value="P450"/>
</dbReference>
<dbReference type="SMR" id="A0A0U1XYE2"/>
<dbReference type="Pfam" id="PF00067">
    <property type="entry name" value="p450"/>
    <property type="match status" value="1"/>
</dbReference>
<dbReference type="Gene3D" id="1.10.630.10">
    <property type="entry name" value="Cytochrome P450"/>
    <property type="match status" value="1"/>
</dbReference>
<evidence type="ECO:0000256" key="4">
    <source>
        <dbReference type="ARBA" id="ARBA00022617"/>
    </source>
</evidence>
<dbReference type="InterPro" id="IPR036396">
    <property type="entry name" value="Cyt_P450_sf"/>
</dbReference>
<evidence type="ECO:0000256" key="5">
    <source>
        <dbReference type="ARBA" id="ARBA00022723"/>
    </source>
</evidence>
<dbReference type="CDD" id="cd11054">
    <property type="entry name" value="CYP24A1-like"/>
    <property type="match status" value="1"/>
</dbReference>
<dbReference type="PRINTS" id="PR00465">
    <property type="entry name" value="EP450IV"/>
</dbReference>
<evidence type="ECO:0000256" key="1">
    <source>
        <dbReference type="ARBA" id="ARBA00001971"/>
    </source>
</evidence>
<dbReference type="OrthoDB" id="3945418at2759"/>
<evidence type="ECO:0000256" key="8">
    <source>
        <dbReference type="ARBA" id="ARBA00023033"/>
    </source>
</evidence>
<dbReference type="PROSITE" id="PS00086">
    <property type="entry name" value="CYTOCHROME_P450"/>
    <property type="match status" value="1"/>
</dbReference>
<dbReference type="EMBL" id="KM596851">
    <property type="protein sequence ID" value="AJA06113.1"/>
    <property type="molecule type" value="mRNA"/>
</dbReference>
<keyword evidence="4 9" id="KW-0349">Heme</keyword>
<evidence type="ECO:0000256" key="6">
    <source>
        <dbReference type="ARBA" id="ARBA00023002"/>
    </source>
</evidence>
<reference evidence="11" key="1">
    <citation type="submission" date="2014-09" db="EMBL/GenBank/DDBJ databases">
        <title>Cloning of cDNA encoding cytochrome P450 CYP302a1 and it's expression analysis in Portunus trituberculatus.</title>
        <authorList>
            <person name="Liu Z.Y."/>
            <person name="Zhu D.F."/>
            <person name="Qiu X.E."/>
            <person name="Xie X."/>
            <person name="Zhou Y.Q."/>
        </authorList>
    </citation>
    <scope>NUCLEOTIDE SEQUENCE</scope>
</reference>
<accession>A0A0U1XYE2</accession>
<dbReference type="GO" id="GO:0004497">
    <property type="term" value="F:monooxygenase activity"/>
    <property type="evidence" value="ECO:0007669"/>
    <property type="project" value="UniProtKB-KW"/>
</dbReference>
<keyword evidence="7 9" id="KW-0408">Iron</keyword>
<dbReference type="GO" id="GO:0020037">
    <property type="term" value="F:heme binding"/>
    <property type="evidence" value="ECO:0007669"/>
    <property type="project" value="InterPro"/>
</dbReference>
<dbReference type="AlphaFoldDB" id="A0A0U1XYE2"/>
<protein>
    <submittedName>
        <fullName evidence="11">Cytochrome P450 CYP302a1</fullName>
    </submittedName>
</protein>
<keyword evidence="8 10" id="KW-0503">Monooxygenase</keyword>
<dbReference type="GO" id="GO:0016705">
    <property type="term" value="F:oxidoreductase activity, acting on paired donors, with incorporation or reduction of molecular oxygen"/>
    <property type="evidence" value="ECO:0007669"/>
    <property type="project" value="InterPro"/>
</dbReference>
<keyword evidence="5 9" id="KW-0479">Metal-binding</keyword>